<dbReference type="InterPro" id="IPR052910">
    <property type="entry name" value="ABC-Purine-Binding"/>
</dbReference>
<feature type="domain" description="ABC transporter substrate-binding protein PnrA-like" evidence="3">
    <location>
        <begin position="39"/>
        <end position="301"/>
    </location>
</feature>
<keyword evidence="1 2" id="KW-0732">Signal</keyword>
<proteinExistence type="predicted"/>
<evidence type="ECO:0000259" key="3">
    <source>
        <dbReference type="Pfam" id="PF02608"/>
    </source>
</evidence>
<organism evidence="4 5">
    <name type="scientific">Kaistia hirudinis</name>
    <dbReference type="NCBI Taxonomy" id="1293440"/>
    <lineage>
        <taxon>Bacteria</taxon>
        <taxon>Pseudomonadati</taxon>
        <taxon>Pseudomonadota</taxon>
        <taxon>Alphaproteobacteria</taxon>
        <taxon>Hyphomicrobiales</taxon>
        <taxon>Kaistiaceae</taxon>
        <taxon>Kaistia</taxon>
    </lineage>
</organism>
<evidence type="ECO:0000313" key="4">
    <source>
        <dbReference type="EMBL" id="MBB3929337.1"/>
    </source>
</evidence>
<gene>
    <name evidence="4" type="ORF">GGR25_000356</name>
</gene>
<reference evidence="4 5" key="1">
    <citation type="submission" date="2020-08" db="EMBL/GenBank/DDBJ databases">
        <title>Genomic Encyclopedia of Type Strains, Phase IV (KMG-IV): sequencing the most valuable type-strain genomes for metagenomic binning, comparative biology and taxonomic classification.</title>
        <authorList>
            <person name="Goeker M."/>
        </authorList>
    </citation>
    <scope>NUCLEOTIDE SEQUENCE [LARGE SCALE GENOMIC DNA]</scope>
    <source>
        <strain evidence="4 5">DSM 25966</strain>
    </source>
</reference>
<dbReference type="AlphaFoldDB" id="A0A840AJY5"/>
<dbReference type="Proteomes" id="UP000553963">
    <property type="component" value="Unassembled WGS sequence"/>
</dbReference>
<evidence type="ECO:0000256" key="1">
    <source>
        <dbReference type="ARBA" id="ARBA00022729"/>
    </source>
</evidence>
<dbReference type="InterPro" id="IPR006311">
    <property type="entry name" value="TAT_signal"/>
</dbReference>
<accession>A0A840AJY5</accession>
<dbReference type="InterPro" id="IPR003760">
    <property type="entry name" value="PnrA-like"/>
</dbReference>
<dbReference type="GO" id="GO:0005886">
    <property type="term" value="C:plasma membrane"/>
    <property type="evidence" value="ECO:0007669"/>
    <property type="project" value="InterPro"/>
</dbReference>
<evidence type="ECO:0000313" key="5">
    <source>
        <dbReference type="Proteomes" id="UP000553963"/>
    </source>
</evidence>
<feature type="chain" id="PRO_5032296961" evidence="2">
    <location>
        <begin position="36"/>
        <end position="334"/>
    </location>
</feature>
<dbReference type="Gene3D" id="3.40.50.2300">
    <property type="match status" value="2"/>
</dbReference>
<dbReference type="InterPro" id="IPR028082">
    <property type="entry name" value="Peripla_BP_I"/>
</dbReference>
<feature type="signal peptide" evidence="2">
    <location>
        <begin position="1"/>
        <end position="35"/>
    </location>
</feature>
<sequence length="334" mass="35040">MSTDRVMISMRGRLRLLAALALGAIAAPLAGPALAADALKVAMILPGPISDNDWNAGGYAGLEAAAKNLGIDVAYTENVTDADAERVLRDYASRGYGLIFAHSFSFGDAALAVAEDFPDVKFMAGTAQHLAPNVGTYDNPDYQGAYLTGMLSAGASKSGVIGWVGGNPAPNMLANYHAWVAGAQEINPKIDVKLSWLGSWFDPPKAKEAAIAQVEQGADVLSAQSVGVIDAAVEKDVLVIGAVSDQNHLGPKVVLTSVLWDLGPLVTDAAKSVQEGKWESKAWSYGIKEGSIRLAPFHGLDAKVDPKVLTAVDAKFQAIKDGQFVVPHDTSMVK</sequence>
<protein>
    <submittedName>
        <fullName evidence="4">Basic membrane protein A</fullName>
    </submittedName>
</protein>
<dbReference type="Pfam" id="PF02608">
    <property type="entry name" value="Bmp"/>
    <property type="match status" value="1"/>
</dbReference>
<name>A0A840AJY5_9HYPH</name>
<dbReference type="PANTHER" id="PTHR43208">
    <property type="entry name" value="ABC TRANSPORTER SUBSTRATE-BINDING PROTEIN"/>
    <property type="match status" value="1"/>
</dbReference>
<dbReference type="PROSITE" id="PS51318">
    <property type="entry name" value="TAT"/>
    <property type="match status" value="1"/>
</dbReference>
<dbReference type="CDD" id="cd06304">
    <property type="entry name" value="PBP1_BmpA_Med_PnrA-like"/>
    <property type="match status" value="1"/>
</dbReference>
<dbReference type="RefSeq" id="WP_183397004.1">
    <property type="nucleotide sequence ID" value="NZ_JACIDS010000001.1"/>
</dbReference>
<dbReference type="PANTHER" id="PTHR43208:SF1">
    <property type="entry name" value="ABC TRANSPORTER SUBSTRATE-BINDING PROTEIN"/>
    <property type="match status" value="1"/>
</dbReference>
<evidence type="ECO:0000256" key="2">
    <source>
        <dbReference type="SAM" id="SignalP"/>
    </source>
</evidence>
<dbReference type="EMBL" id="JACIDS010000001">
    <property type="protein sequence ID" value="MBB3929337.1"/>
    <property type="molecule type" value="Genomic_DNA"/>
</dbReference>
<comment type="caution">
    <text evidence="4">The sequence shown here is derived from an EMBL/GenBank/DDBJ whole genome shotgun (WGS) entry which is preliminary data.</text>
</comment>
<dbReference type="SUPFAM" id="SSF53822">
    <property type="entry name" value="Periplasmic binding protein-like I"/>
    <property type="match status" value="1"/>
</dbReference>
<keyword evidence="5" id="KW-1185">Reference proteome</keyword>